<dbReference type="Pfam" id="PF10706">
    <property type="entry name" value="Aminoglyc_resit"/>
    <property type="match status" value="2"/>
</dbReference>
<dbReference type="EMBL" id="CADCUW010000024">
    <property type="protein sequence ID" value="CAA9384851.1"/>
    <property type="molecule type" value="Genomic_DNA"/>
</dbReference>
<gene>
    <name evidence="1" type="ORF">AVDCRST_MAG01-01-179</name>
</gene>
<sequence length="190" mass="21252">MNRECEVTQVTSEEVADLYSGLLARGVQIWVDGGWGIDALLERQTRPHKDLDAIVAFESLRVLTQFLSRRGFALEVIQPENRWAPCPEPLALIGREGPAVEVATAFVLKDDWERELDFHVVRFDERGNGLSAWTSDFVFPSEAFAGLGIVDSTSVRCLSAETQMLTHTGYALQEGDVRDLRLLHDHLGID</sequence>
<name>A0A6J4ND59_9ACTN</name>
<accession>A0A6J4ND59</accession>
<dbReference type="InterPro" id="IPR019646">
    <property type="entry name" value="Aminoglyc_AdlTrfase"/>
</dbReference>
<dbReference type="Gene3D" id="3.30.460.40">
    <property type="match status" value="1"/>
</dbReference>
<evidence type="ECO:0008006" key="2">
    <source>
        <dbReference type="Google" id="ProtNLM"/>
    </source>
</evidence>
<protein>
    <recommendedName>
        <fullName evidence="2">Aminoglycoside nucleotidyltransferase</fullName>
    </recommendedName>
</protein>
<evidence type="ECO:0000313" key="1">
    <source>
        <dbReference type="EMBL" id="CAA9384851.1"/>
    </source>
</evidence>
<organism evidence="1">
    <name type="scientific">uncultured Rubrobacteraceae bacterium</name>
    <dbReference type="NCBI Taxonomy" id="349277"/>
    <lineage>
        <taxon>Bacteria</taxon>
        <taxon>Bacillati</taxon>
        <taxon>Actinomycetota</taxon>
        <taxon>Rubrobacteria</taxon>
        <taxon>Rubrobacterales</taxon>
        <taxon>Rubrobacteraceae</taxon>
        <taxon>environmental samples</taxon>
    </lineage>
</organism>
<proteinExistence type="predicted"/>
<dbReference type="AlphaFoldDB" id="A0A6J4ND59"/>
<feature type="non-terminal residue" evidence="1">
    <location>
        <position position="190"/>
    </location>
</feature>
<reference evidence="1" key="1">
    <citation type="submission" date="2020-02" db="EMBL/GenBank/DDBJ databases">
        <authorList>
            <person name="Meier V. D."/>
        </authorList>
    </citation>
    <scope>NUCLEOTIDE SEQUENCE</scope>
    <source>
        <strain evidence="1">AVDCRST_MAG01</strain>
    </source>
</reference>